<protein>
    <submittedName>
        <fullName evidence="1">Unannotated protein</fullName>
    </submittedName>
</protein>
<proteinExistence type="predicted"/>
<dbReference type="InterPro" id="IPR046509">
    <property type="entry name" value="DUF6687"/>
</dbReference>
<gene>
    <name evidence="1" type="ORF">UFOPK1493_03323</name>
</gene>
<evidence type="ECO:0000313" key="1">
    <source>
        <dbReference type="EMBL" id="CAB4584681.1"/>
    </source>
</evidence>
<organism evidence="1">
    <name type="scientific">freshwater metagenome</name>
    <dbReference type="NCBI Taxonomy" id="449393"/>
    <lineage>
        <taxon>unclassified sequences</taxon>
        <taxon>metagenomes</taxon>
        <taxon>ecological metagenomes</taxon>
    </lineage>
</organism>
<dbReference type="Pfam" id="PF20392">
    <property type="entry name" value="DUF6687"/>
    <property type="match status" value="1"/>
</dbReference>
<dbReference type="AlphaFoldDB" id="A0A6J6F786"/>
<dbReference type="EMBL" id="CAEZSR010000178">
    <property type="protein sequence ID" value="CAB4584681.1"/>
    <property type="molecule type" value="Genomic_DNA"/>
</dbReference>
<accession>A0A6J6F786</accession>
<sequence length="332" mass="36579">MALRFAPAHQVDDVAHVVVDGGPIASTVLTLSHWPGSPTPLELLDDLSAQIAFHALRRPGLLDGIEVVTNNHFDQDGLASVFALVDPDTAVQHEAQLVDLARAGDFGTFDDRVSIRLAFVLAAWDDDERSPLDPELLAGPYPDRCGHLYAELVPRVPELLADVDALRPWWEHEDAHLEESLRAIDAGVVSITERPDLDLAVVTVPDGWAERTTTRFTVGRHDAVHPAAIASRTDRMRLAIVQAGRPRLECRYETWVMFRSRPVMLRPDLRLVAERLQDVDPDAGWVADPPRALTPRLRSSAESALAPDTWLAHVTASLAVAPPAWDPIDPSW</sequence>
<reference evidence="1" key="1">
    <citation type="submission" date="2020-05" db="EMBL/GenBank/DDBJ databases">
        <authorList>
            <person name="Chiriac C."/>
            <person name="Salcher M."/>
            <person name="Ghai R."/>
            <person name="Kavagutti S V."/>
        </authorList>
    </citation>
    <scope>NUCLEOTIDE SEQUENCE</scope>
</reference>
<name>A0A6J6F786_9ZZZZ</name>